<sequence>MKVLQFWIFFLFLFLFTYCSGAETMIYRVERVVPAKERPVFSPKRVEGEDCVVQIFPFMFARYVPDLQSAYNHAMDKSPPGTQSIANGEVYTKGLYLPPIFLFRCIVVSGTPSFD</sequence>
<reference evidence="1 2" key="1">
    <citation type="submission" date="2017-07" db="EMBL/GenBank/DDBJ databases">
        <title>Leptospira spp. isolated from tropical soils.</title>
        <authorList>
            <person name="Thibeaux R."/>
            <person name="Iraola G."/>
            <person name="Ferres I."/>
            <person name="Bierque E."/>
            <person name="Girault D."/>
            <person name="Soupe-Gilbert M.-E."/>
            <person name="Picardeau M."/>
            <person name="Goarant C."/>
        </authorList>
    </citation>
    <scope>NUCLEOTIDE SEQUENCE [LARGE SCALE GENOMIC DNA]</scope>
    <source>
        <strain evidence="1 2">FH4-C-A2</strain>
    </source>
</reference>
<accession>A0A2M9Y8P9</accession>
<name>A0A2M9Y8P9_9LEPT</name>
<dbReference type="RefSeq" id="WP_100711487.1">
    <property type="nucleotide sequence ID" value="NZ_NPDR01000009.1"/>
</dbReference>
<evidence type="ECO:0000313" key="2">
    <source>
        <dbReference type="Proteomes" id="UP000231926"/>
    </source>
</evidence>
<dbReference type="Proteomes" id="UP000231926">
    <property type="component" value="Unassembled WGS sequence"/>
</dbReference>
<protein>
    <submittedName>
        <fullName evidence="1">Uncharacterized protein</fullName>
    </submittedName>
</protein>
<dbReference type="EMBL" id="NPDR01000009">
    <property type="protein sequence ID" value="PJZ47960.1"/>
    <property type="molecule type" value="Genomic_DNA"/>
</dbReference>
<organism evidence="1 2">
    <name type="scientific">Leptospira saintgironsiae</name>
    <dbReference type="NCBI Taxonomy" id="2023183"/>
    <lineage>
        <taxon>Bacteria</taxon>
        <taxon>Pseudomonadati</taxon>
        <taxon>Spirochaetota</taxon>
        <taxon>Spirochaetia</taxon>
        <taxon>Leptospirales</taxon>
        <taxon>Leptospiraceae</taxon>
        <taxon>Leptospira</taxon>
    </lineage>
</organism>
<evidence type="ECO:0000313" key="1">
    <source>
        <dbReference type="EMBL" id="PJZ47960.1"/>
    </source>
</evidence>
<gene>
    <name evidence="1" type="ORF">CH362_16855</name>
</gene>
<dbReference type="OrthoDB" id="329539at2"/>
<comment type="caution">
    <text evidence="1">The sequence shown here is derived from an EMBL/GenBank/DDBJ whole genome shotgun (WGS) entry which is preliminary data.</text>
</comment>
<dbReference type="AlphaFoldDB" id="A0A2M9Y8P9"/>
<proteinExistence type="predicted"/>
<keyword evidence="2" id="KW-1185">Reference proteome</keyword>